<comment type="caution">
    <text evidence="1">The sequence shown here is derived from an EMBL/GenBank/DDBJ whole genome shotgun (WGS) entry which is preliminary data.</text>
</comment>
<organism evidence="1 2">
    <name type="scientific">Vreelandella piezotolerans</name>
    <dbReference type="NCBI Taxonomy" id="2609667"/>
    <lineage>
        <taxon>Bacteria</taxon>
        <taxon>Pseudomonadati</taxon>
        <taxon>Pseudomonadota</taxon>
        <taxon>Gammaproteobacteria</taxon>
        <taxon>Oceanospirillales</taxon>
        <taxon>Halomonadaceae</taxon>
        <taxon>Vreelandella</taxon>
    </lineage>
</organism>
<evidence type="ECO:0000313" key="1">
    <source>
        <dbReference type="EMBL" id="KAE8438694.1"/>
    </source>
</evidence>
<evidence type="ECO:0000313" key="2">
    <source>
        <dbReference type="Proteomes" id="UP000466130"/>
    </source>
</evidence>
<proteinExistence type="predicted"/>
<protein>
    <submittedName>
        <fullName evidence="1">Uncharacterized protein</fullName>
    </submittedName>
</protein>
<dbReference type="Proteomes" id="UP000466130">
    <property type="component" value="Unassembled WGS sequence"/>
</dbReference>
<dbReference type="RefSeq" id="WP_153842926.1">
    <property type="nucleotide sequence ID" value="NZ_CP048602.1"/>
</dbReference>
<accession>A0ABQ6X9L5</accession>
<keyword evidence="2" id="KW-1185">Reference proteome</keyword>
<dbReference type="EMBL" id="VWRT01000005">
    <property type="protein sequence ID" value="KAE8438694.1"/>
    <property type="molecule type" value="Genomic_DNA"/>
</dbReference>
<gene>
    <name evidence="1" type="ORF">F1978_07000</name>
</gene>
<sequence>MGIVQATRVMSNACLPSLNKTMLSSLNHTQYYVLFEFPSPTFISASPANIVALKATNTSLLALVPARQVA</sequence>
<reference evidence="1 2" key="1">
    <citation type="submission" date="2019-09" db="EMBL/GenBank/DDBJ databases">
        <title>The Halomonas whole genome shotgun (WGS).</title>
        <authorList>
            <person name="Xie Z."/>
        </authorList>
    </citation>
    <scope>NUCLEOTIDE SEQUENCE [LARGE SCALE GENOMIC DNA]</scope>
    <source>
        <strain evidence="1 2">NBT06E8</strain>
    </source>
</reference>
<name>A0ABQ6X9L5_9GAMM</name>